<sequence length="161" mass="17303">MAHPARDARLEELLGPVVAREDLELDTVVRTRSGGTPLVRVTVDTPLVEGAGEQARVDSDTLAAVSRAVSAALDRADPIDGEYLLEVSTPGAERELTEPRHWKRQVGLPVRVKLRDGGHVSGRVRAADDVSATLETDGGTTTIEYANMKKARARVELGSKD</sequence>
<keyword evidence="2 3" id="KW-0690">Ribosome biogenesis</keyword>
<evidence type="ECO:0000313" key="6">
    <source>
        <dbReference type="EMBL" id="AOS46831.1"/>
    </source>
</evidence>
<name>A0A1D8B102_9ACTO</name>
<evidence type="ECO:0000259" key="5">
    <source>
        <dbReference type="Pfam" id="PF17384"/>
    </source>
</evidence>
<evidence type="ECO:0000256" key="2">
    <source>
        <dbReference type="ARBA" id="ARBA00022517"/>
    </source>
</evidence>
<dbReference type="Pfam" id="PF02576">
    <property type="entry name" value="RimP_N"/>
    <property type="match status" value="1"/>
</dbReference>
<dbReference type="KEGG" id="phon:BH719_02245"/>
<dbReference type="SUPFAM" id="SSF74942">
    <property type="entry name" value="YhbC-like, C-terminal domain"/>
    <property type="match status" value="1"/>
</dbReference>
<evidence type="ECO:0000256" key="3">
    <source>
        <dbReference type="HAMAP-Rule" id="MF_01077"/>
    </source>
</evidence>
<evidence type="ECO:0000313" key="7">
    <source>
        <dbReference type="Proteomes" id="UP000095214"/>
    </source>
</evidence>
<accession>A0A1D8B102</accession>
<evidence type="ECO:0000259" key="4">
    <source>
        <dbReference type="Pfam" id="PF02576"/>
    </source>
</evidence>
<gene>
    <name evidence="3" type="primary">rimP</name>
    <name evidence="6" type="ORF">BH719_02245</name>
</gene>
<comment type="subcellular location">
    <subcellularLocation>
        <location evidence="3">Cytoplasm</location>
    </subcellularLocation>
</comment>
<feature type="domain" description="Ribosome maturation factor RimP C-terminal" evidence="5">
    <location>
        <begin position="96"/>
        <end position="156"/>
    </location>
</feature>
<protein>
    <recommendedName>
        <fullName evidence="3">Ribosome maturation factor RimP</fullName>
    </recommendedName>
</protein>
<dbReference type="HAMAP" id="MF_01077">
    <property type="entry name" value="RimP"/>
    <property type="match status" value="1"/>
</dbReference>
<dbReference type="PANTHER" id="PTHR33867">
    <property type="entry name" value="RIBOSOME MATURATION FACTOR RIMP"/>
    <property type="match status" value="1"/>
</dbReference>
<dbReference type="EMBL" id="CP017298">
    <property type="protein sequence ID" value="AOS46831.1"/>
    <property type="molecule type" value="Genomic_DNA"/>
</dbReference>
<dbReference type="Proteomes" id="UP000095214">
    <property type="component" value="Chromosome"/>
</dbReference>
<dbReference type="Pfam" id="PF17384">
    <property type="entry name" value="DUF150_C"/>
    <property type="match status" value="1"/>
</dbReference>
<dbReference type="RefSeq" id="WP_009743116.1">
    <property type="nucleotide sequence ID" value="NZ_CP017298.1"/>
</dbReference>
<dbReference type="GO" id="GO:0005829">
    <property type="term" value="C:cytosol"/>
    <property type="evidence" value="ECO:0007669"/>
    <property type="project" value="TreeGrafter"/>
</dbReference>
<dbReference type="PANTHER" id="PTHR33867:SF1">
    <property type="entry name" value="RIBOSOME MATURATION FACTOR RIMP"/>
    <property type="match status" value="1"/>
</dbReference>
<dbReference type="SUPFAM" id="SSF75420">
    <property type="entry name" value="YhbC-like, N-terminal domain"/>
    <property type="match status" value="1"/>
</dbReference>
<dbReference type="CDD" id="cd01734">
    <property type="entry name" value="YlxS_C"/>
    <property type="match status" value="1"/>
</dbReference>
<comment type="function">
    <text evidence="3">Required for maturation of 30S ribosomal subunits.</text>
</comment>
<dbReference type="STRING" id="178339.BH719_02245"/>
<dbReference type="InterPro" id="IPR028989">
    <property type="entry name" value="RimP_N"/>
</dbReference>
<dbReference type="InterPro" id="IPR003728">
    <property type="entry name" value="Ribosome_maturation_RimP"/>
</dbReference>
<dbReference type="OrthoDB" id="9805006at2"/>
<keyword evidence="1 3" id="KW-0963">Cytoplasm</keyword>
<proteinExistence type="inferred from homology"/>
<dbReference type="AlphaFoldDB" id="A0A1D8B102"/>
<dbReference type="GO" id="GO:0006412">
    <property type="term" value="P:translation"/>
    <property type="evidence" value="ECO:0007669"/>
    <property type="project" value="TreeGrafter"/>
</dbReference>
<dbReference type="InterPro" id="IPR028998">
    <property type="entry name" value="RimP_C"/>
</dbReference>
<feature type="domain" description="Ribosome maturation factor RimP N-terminal" evidence="4">
    <location>
        <begin position="14"/>
        <end position="93"/>
    </location>
</feature>
<keyword evidence="7" id="KW-1185">Reference proteome</keyword>
<dbReference type="InterPro" id="IPR035956">
    <property type="entry name" value="RimP_N_sf"/>
</dbReference>
<dbReference type="GO" id="GO:0000028">
    <property type="term" value="P:ribosomal small subunit assembly"/>
    <property type="evidence" value="ECO:0007669"/>
    <property type="project" value="TreeGrafter"/>
</dbReference>
<reference evidence="6 7" key="1">
    <citation type="submission" date="2016-09" db="EMBL/GenBank/DDBJ databases">
        <title>Complete genome sequence of Actinomyces hongkongensis HKU8.</title>
        <authorList>
            <person name="Gao Y.-X."/>
            <person name="Zhou Y.-Y."/>
            <person name="Xie Y."/>
            <person name="Wang M."/>
            <person name="Wang S.-J."/>
            <person name="Shen S.-G."/>
        </authorList>
    </citation>
    <scope>NUCLEOTIDE SEQUENCE [LARGE SCALE GENOMIC DNA]</scope>
    <source>
        <strain evidence="6 7">HKU8</strain>
    </source>
</reference>
<evidence type="ECO:0000256" key="1">
    <source>
        <dbReference type="ARBA" id="ARBA00022490"/>
    </source>
</evidence>
<comment type="similarity">
    <text evidence="3">Belongs to the RimP family.</text>
</comment>
<dbReference type="InterPro" id="IPR036847">
    <property type="entry name" value="RimP_C_sf"/>
</dbReference>
<dbReference type="Gene3D" id="3.30.300.70">
    <property type="entry name" value="RimP-like superfamily, N-terminal"/>
    <property type="match status" value="1"/>
</dbReference>
<organism evidence="6 7">
    <name type="scientific">Pauljensenia hongkongensis</name>
    <dbReference type="NCBI Taxonomy" id="178339"/>
    <lineage>
        <taxon>Bacteria</taxon>
        <taxon>Bacillati</taxon>
        <taxon>Actinomycetota</taxon>
        <taxon>Actinomycetes</taxon>
        <taxon>Actinomycetales</taxon>
        <taxon>Actinomycetaceae</taxon>
        <taxon>Pauljensenia</taxon>
    </lineage>
</organism>